<organism evidence="2 3">
    <name type="scientific">Pseudonocardia cypriaca</name>
    <dbReference type="NCBI Taxonomy" id="882449"/>
    <lineage>
        <taxon>Bacteria</taxon>
        <taxon>Bacillati</taxon>
        <taxon>Actinomycetota</taxon>
        <taxon>Actinomycetes</taxon>
        <taxon>Pseudonocardiales</taxon>
        <taxon>Pseudonocardiaceae</taxon>
        <taxon>Pseudonocardia</taxon>
    </lineage>
</organism>
<sequence length="290" mass="31186">MERFVDVEPGVRLWVEDIEPTGSHPGEPLLLVMGANASGLVWPDPLVAQLAEHHRVIRYDHRDTGRSTAFEDDPYGITDLAEDAIAVLDALDVPRAHVVGMSMGGYLVQLMLLDHPDRIATATLFCTGPLPFADPAPTPPLPGPDPALLRLWAEMDDPRDVEGEIAWRLEHWRMLNGSGTLFDPAEFRALEERVIAHAGTHDPVVAHARMATDGMERGAELAAVTVPTLVIEAPEDPAFPPPNSGVLARSLGQGRLVRIPGMGHAINRTVISPLAAAILTQTTRAAAAPA</sequence>
<dbReference type="InterPro" id="IPR050471">
    <property type="entry name" value="AB_hydrolase"/>
</dbReference>
<dbReference type="GO" id="GO:0004806">
    <property type="term" value="F:triacylglycerol lipase activity"/>
    <property type="evidence" value="ECO:0007669"/>
    <property type="project" value="TreeGrafter"/>
</dbReference>
<dbReference type="PANTHER" id="PTHR43433:SF5">
    <property type="entry name" value="AB HYDROLASE-1 DOMAIN-CONTAINING PROTEIN"/>
    <property type="match status" value="1"/>
</dbReference>
<gene>
    <name evidence="2" type="ORF">FB388_5490</name>
</gene>
<protein>
    <submittedName>
        <fullName evidence="2">Pimeloyl-ACP methyl ester carboxylesterase</fullName>
    </submittedName>
</protein>
<reference evidence="2 3" key="1">
    <citation type="submission" date="2019-06" db="EMBL/GenBank/DDBJ databases">
        <title>Sequencing the genomes of 1000 actinobacteria strains.</title>
        <authorList>
            <person name="Klenk H.-P."/>
        </authorList>
    </citation>
    <scope>NUCLEOTIDE SEQUENCE [LARGE SCALE GENOMIC DNA]</scope>
    <source>
        <strain evidence="2 3">DSM 45511</strain>
    </source>
</reference>
<dbReference type="AlphaFoldDB" id="A0A543FWV8"/>
<dbReference type="SUPFAM" id="SSF53474">
    <property type="entry name" value="alpha/beta-Hydrolases"/>
    <property type="match status" value="1"/>
</dbReference>
<proteinExistence type="predicted"/>
<dbReference type="OrthoDB" id="8957634at2"/>
<evidence type="ECO:0000313" key="3">
    <source>
        <dbReference type="Proteomes" id="UP000319818"/>
    </source>
</evidence>
<dbReference type="Proteomes" id="UP000319818">
    <property type="component" value="Unassembled WGS sequence"/>
</dbReference>
<dbReference type="EMBL" id="VFPH01000002">
    <property type="protein sequence ID" value="TQM38259.1"/>
    <property type="molecule type" value="Genomic_DNA"/>
</dbReference>
<dbReference type="PANTHER" id="PTHR43433">
    <property type="entry name" value="HYDROLASE, ALPHA/BETA FOLD FAMILY PROTEIN"/>
    <property type="match status" value="1"/>
</dbReference>
<name>A0A543FWV8_9PSEU</name>
<dbReference type="Gene3D" id="3.40.50.1820">
    <property type="entry name" value="alpha/beta hydrolase"/>
    <property type="match status" value="1"/>
</dbReference>
<feature type="domain" description="AB hydrolase-1" evidence="1">
    <location>
        <begin position="28"/>
        <end position="136"/>
    </location>
</feature>
<dbReference type="RefSeq" id="WP_142104953.1">
    <property type="nucleotide sequence ID" value="NZ_VFPH01000002.1"/>
</dbReference>
<dbReference type="Pfam" id="PF00561">
    <property type="entry name" value="Abhydrolase_1"/>
    <property type="match status" value="1"/>
</dbReference>
<comment type="caution">
    <text evidence="2">The sequence shown here is derived from an EMBL/GenBank/DDBJ whole genome shotgun (WGS) entry which is preliminary data.</text>
</comment>
<keyword evidence="3" id="KW-1185">Reference proteome</keyword>
<dbReference type="GO" id="GO:0046503">
    <property type="term" value="P:glycerolipid catabolic process"/>
    <property type="evidence" value="ECO:0007669"/>
    <property type="project" value="TreeGrafter"/>
</dbReference>
<dbReference type="InterPro" id="IPR000073">
    <property type="entry name" value="AB_hydrolase_1"/>
</dbReference>
<evidence type="ECO:0000259" key="1">
    <source>
        <dbReference type="Pfam" id="PF00561"/>
    </source>
</evidence>
<dbReference type="InterPro" id="IPR029058">
    <property type="entry name" value="AB_hydrolase_fold"/>
</dbReference>
<evidence type="ECO:0000313" key="2">
    <source>
        <dbReference type="EMBL" id="TQM38259.1"/>
    </source>
</evidence>
<accession>A0A543FWV8</accession>